<evidence type="ECO:0000313" key="3">
    <source>
        <dbReference type="Proteomes" id="UP000770717"/>
    </source>
</evidence>
<dbReference type="Proteomes" id="UP000770717">
    <property type="component" value="Unassembled WGS sequence"/>
</dbReference>
<evidence type="ECO:0000313" key="2">
    <source>
        <dbReference type="EMBL" id="KAG9489470.1"/>
    </source>
</evidence>
<protein>
    <submittedName>
        <fullName evidence="2">Uncharacterized protein</fullName>
    </submittedName>
</protein>
<proteinExistence type="predicted"/>
<keyword evidence="1" id="KW-0472">Membrane</keyword>
<reference evidence="2" key="1">
    <citation type="thesis" date="2020" institute="ProQuest LLC" country="789 East Eisenhower Parkway, Ann Arbor, MI, USA">
        <title>Comparative Genomics and Chromosome Evolution.</title>
        <authorList>
            <person name="Mudd A.B."/>
        </authorList>
    </citation>
    <scope>NUCLEOTIDE SEQUENCE</scope>
    <source>
        <strain evidence="2">HN-11 Male</strain>
        <tissue evidence="2">Kidney and liver</tissue>
    </source>
</reference>
<feature type="transmembrane region" description="Helical" evidence="1">
    <location>
        <begin position="46"/>
        <end position="66"/>
    </location>
</feature>
<gene>
    <name evidence="2" type="ORF">GDO78_005441</name>
</gene>
<dbReference type="EMBL" id="WNTK01000002">
    <property type="protein sequence ID" value="KAG9489470.1"/>
    <property type="molecule type" value="Genomic_DNA"/>
</dbReference>
<sequence length="91" mass="10596">MTPKLGSVYYFYKSILNCIIITFITQKGRNSRMYANSSLYQNSTDILYSADVYVYWDLALLYLYVFEGGTNILCHKERVLLKFDIAVDLVN</sequence>
<feature type="transmembrane region" description="Helical" evidence="1">
    <location>
        <begin position="6"/>
        <end position="25"/>
    </location>
</feature>
<accession>A0A8J6KF92</accession>
<dbReference type="AlphaFoldDB" id="A0A8J6KF92"/>
<keyword evidence="3" id="KW-1185">Reference proteome</keyword>
<evidence type="ECO:0000256" key="1">
    <source>
        <dbReference type="SAM" id="Phobius"/>
    </source>
</evidence>
<keyword evidence="1" id="KW-0812">Transmembrane</keyword>
<organism evidence="2 3">
    <name type="scientific">Eleutherodactylus coqui</name>
    <name type="common">Puerto Rican coqui</name>
    <dbReference type="NCBI Taxonomy" id="57060"/>
    <lineage>
        <taxon>Eukaryota</taxon>
        <taxon>Metazoa</taxon>
        <taxon>Chordata</taxon>
        <taxon>Craniata</taxon>
        <taxon>Vertebrata</taxon>
        <taxon>Euteleostomi</taxon>
        <taxon>Amphibia</taxon>
        <taxon>Batrachia</taxon>
        <taxon>Anura</taxon>
        <taxon>Neobatrachia</taxon>
        <taxon>Hyloidea</taxon>
        <taxon>Eleutherodactylidae</taxon>
        <taxon>Eleutherodactylinae</taxon>
        <taxon>Eleutherodactylus</taxon>
        <taxon>Eleutherodactylus</taxon>
    </lineage>
</organism>
<name>A0A8J6KF92_ELECQ</name>
<comment type="caution">
    <text evidence="2">The sequence shown here is derived from an EMBL/GenBank/DDBJ whole genome shotgun (WGS) entry which is preliminary data.</text>
</comment>
<keyword evidence="1" id="KW-1133">Transmembrane helix</keyword>